<evidence type="ECO:0000313" key="8">
    <source>
        <dbReference type="Proteomes" id="UP000594632"/>
    </source>
</evidence>
<keyword evidence="4" id="KW-0067">ATP-binding</keyword>
<organism evidence="7 8">
    <name type="scientific">Saccharolobus solfataricus</name>
    <name type="common">Sulfolobus solfataricus</name>
    <dbReference type="NCBI Taxonomy" id="2287"/>
    <lineage>
        <taxon>Archaea</taxon>
        <taxon>Thermoproteota</taxon>
        <taxon>Thermoprotei</taxon>
        <taxon>Sulfolobales</taxon>
        <taxon>Sulfolobaceae</taxon>
        <taxon>Saccharolobus</taxon>
    </lineage>
</organism>
<keyword evidence="3" id="KW-0547">Nucleotide-binding</keyword>
<evidence type="ECO:0000259" key="6">
    <source>
        <dbReference type="Pfam" id="PF13193"/>
    </source>
</evidence>
<evidence type="ECO:0000313" key="7">
    <source>
        <dbReference type="EMBL" id="QPG49300.1"/>
    </source>
</evidence>
<accession>A0A7S9IHL9</accession>
<dbReference type="PROSITE" id="PS00455">
    <property type="entry name" value="AMP_BINDING"/>
    <property type="match status" value="1"/>
</dbReference>
<dbReference type="InterPro" id="IPR020845">
    <property type="entry name" value="AMP-binding_CS"/>
</dbReference>
<dbReference type="InterPro" id="IPR025110">
    <property type="entry name" value="AMP-bd_C"/>
</dbReference>
<dbReference type="GO" id="GO:0015645">
    <property type="term" value="F:fatty acid ligase activity"/>
    <property type="evidence" value="ECO:0007669"/>
    <property type="project" value="TreeGrafter"/>
</dbReference>
<dbReference type="GO" id="GO:0005524">
    <property type="term" value="F:ATP binding"/>
    <property type="evidence" value="ECO:0007669"/>
    <property type="project" value="UniProtKB-KW"/>
</dbReference>
<dbReference type="GO" id="GO:0006637">
    <property type="term" value="P:acyl-CoA metabolic process"/>
    <property type="evidence" value="ECO:0007669"/>
    <property type="project" value="TreeGrafter"/>
</dbReference>
<reference evidence="7 8" key="1">
    <citation type="journal article" date="2020" name="Nat. Commun.">
        <title>The structures of two archaeal type IV pili illuminate evolutionary relationships.</title>
        <authorList>
            <person name="Wang F."/>
            <person name="Baquero D.P."/>
            <person name="Su Z."/>
            <person name="Beltran L.C."/>
            <person name="Prangishvili D."/>
            <person name="Krupovic M."/>
            <person name="Egelman E.H."/>
        </authorList>
    </citation>
    <scope>NUCLEOTIDE SEQUENCE [LARGE SCALE GENOMIC DNA]</scope>
    <source>
        <strain evidence="7 8">POZ149</strain>
    </source>
</reference>
<name>A0A7S9IHL9_SACSO</name>
<gene>
    <name evidence="7" type="ORF">HFC64_05195</name>
</gene>
<evidence type="ECO:0000256" key="1">
    <source>
        <dbReference type="ARBA" id="ARBA00006432"/>
    </source>
</evidence>
<dbReference type="GO" id="GO:0006633">
    <property type="term" value="P:fatty acid biosynthetic process"/>
    <property type="evidence" value="ECO:0007669"/>
    <property type="project" value="TreeGrafter"/>
</dbReference>
<evidence type="ECO:0000256" key="3">
    <source>
        <dbReference type="ARBA" id="ARBA00022741"/>
    </source>
</evidence>
<keyword evidence="2" id="KW-0436">Ligase</keyword>
<dbReference type="InterPro" id="IPR000873">
    <property type="entry name" value="AMP-dep_synth/lig_dom"/>
</dbReference>
<sequence length="515" mass="58968">MKYEELVRNFSWNEVKNYFGKDFRDKLIRDSSDTAVFRVDSKWDKESLSYSQLKDKAQRLSAFLRHQFKVKKGDVVACLASKKVEQVVYLVSSWILGVIYEPLFTAFGPAAIEMRTRDRKPKVILAQDDQYDKIKDMFNNIITFPGKTGNSVSLDEAISYDMLRREEWEKISYDDPSGLQYTSGTTGRPKGALQNFRTLYSLYVYIKYGIGLREDDVFWTPADPGWAYGLGVGIISPIIFGKTVIFFDKLFFPEDTLKFIEDFKISNFAFVPTAYRMIMGTVKEPKKFNLRITRASSAGEPLNPEVIRWFKENLGFMIKDHYGQTESGMVVYNGWGYEADVKPGSMGLPAPGYQVTVIDGVIAVNKNCEGFYFLGYINDEERTKKVFKGDWYLTGDAAEIDKDGYFWFIGREDEVIKVSGYRASPFEIESVLIQHPAIMEAAIIGVDDPVKGKIIKAYVVLKPNYKPSSDLANEIINFVREKYSRHAYPREVKFVTSLPKTESGKIQKYKLKELG</sequence>
<dbReference type="InterPro" id="IPR051087">
    <property type="entry name" value="Mitochondrial_ACSM"/>
</dbReference>
<evidence type="ECO:0000256" key="4">
    <source>
        <dbReference type="ARBA" id="ARBA00022840"/>
    </source>
</evidence>
<dbReference type="PANTHER" id="PTHR43605">
    <property type="entry name" value="ACYL-COENZYME A SYNTHETASE"/>
    <property type="match status" value="1"/>
</dbReference>
<dbReference type="GO" id="GO:0004321">
    <property type="term" value="F:fatty-acyl-CoA synthase activity"/>
    <property type="evidence" value="ECO:0007669"/>
    <property type="project" value="TreeGrafter"/>
</dbReference>
<dbReference type="Pfam" id="PF13193">
    <property type="entry name" value="AMP-binding_C"/>
    <property type="match status" value="1"/>
</dbReference>
<dbReference type="Gene3D" id="3.40.50.12780">
    <property type="entry name" value="N-terminal domain of ligase-like"/>
    <property type="match status" value="1"/>
</dbReference>
<comment type="similarity">
    <text evidence="1">Belongs to the ATP-dependent AMP-binding enzyme family.</text>
</comment>
<dbReference type="InterPro" id="IPR042099">
    <property type="entry name" value="ANL_N_sf"/>
</dbReference>
<dbReference type="Gene3D" id="3.30.300.30">
    <property type="match status" value="1"/>
</dbReference>
<feature type="domain" description="AMP-dependent synthetase/ligase" evidence="5">
    <location>
        <begin position="40"/>
        <end position="359"/>
    </location>
</feature>
<dbReference type="GO" id="GO:0016405">
    <property type="term" value="F:CoA-ligase activity"/>
    <property type="evidence" value="ECO:0007669"/>
    <property type="project" value="UniProtKB-ARBA"/>
</dbReference>
<dbReference type="Pfam" id="PF00501">
    <property type="entry name" value="AMP-binding"/>
    <property type="match status" value="1"/>
</dbReference>
<dbReference type="InterPro" id="IPR045851">
    <property type="entry name" value="AMP-bd_C_sf"/>
</dbReference>
<dbReference type="PANTHER" id="PTHR43605:SF10">
    <property type="entry name" value="ACYL-COA SYNTHETASE MEDIUM CHAIN FAMILY MEMBER 3"/>
    <property type="match status" value="1"/>
</dbReference>
<dbReference type="EMBL" id="CP050869">
    <property type="protein sequence ID" value="QPG49300.1"/>
    <property type="molecule type" value="Genomic_DNA"/>
</dbReference>
<proteinExistence type="inferred from homology"/>
<dbReference type="Proteomes" id="UP000594632">
    <property type="component" value="Chromosome"/>
</dbReference>
<dbReference type="AlphaFoldDB" id="A0A7S9IHL9"/>
<feature type="domain" description="AMP-binding enzyme C-terminal" evidence="6">
    <location>
        <begin position="427"/>
        <end position="505"/>
    </location>
</feature>
<dbReference type="SUPFAM" id="SSF56801">
    <property type="entry name" value="Acetyl-CoA synthetase-like"/>
    <property type="match status" value="1"/>
</dbReference>
<evidence type="ECO:0000256" key="2">
    <source>
        <dbReference type="ARBA" id="ARBA00022598"/>
    </source>
</evidence>
<protein>
    <submittedName>
        <fullName evidence="7">AMP-binding protein</fullName>
    </submittedName>
</protein>
<evidence type="ECO:0000259" key="5">
    <source>
        <dbReference type="Pfam" id="PF00501"/>
    </source>
</evidence>